<dbReference type="SUPFAM" id="SSF69635">
    <property type="entry name" value="Type III secretory system chaperone-like"/>
    <property type="match status" value="1"/>
</dbReference>
<dbReference type="EMBL" id="LAQU01000011">
    <property type="protein sequence ID" value="KKB63304.1"/>
    <property type="molecule type" value="Genomic_DNA"/>
</dbReference>
<dbReference type="RefSeq" id="WP_024903191.1">
    <property type="nucleotide sequence ID" value="NZ_CADFGU010000007.1"/>
</dbReference>
<dbReference type="AlphaFoldDB" id="A0A0F5K0A5"/>
<keyword evidence="2" id="KW-1185">Reference proteome</keyword>
<proteinExistence type="predicted"/>
<gene>
    <name evidence="1" type="ORF">WM40_12430</name>
</gene>
<dbReference type="OrthoDB" id="5997282at2"/>
<protein>
    <submittedName>
        <fullName evidence="1">Molecular chaperone Tir</fullName>
    </submittedName>
</protein>
<dbReference type="Gene3D" id="3.30.1460.10">
    <property type="match status" value="1"/>
</dbReference>
<organism evidence="1 2">
    <name type="scientific">Robbsia andropogonis</name>
    <dbReference type="NCBI Taxonomy" id="28092"/>
    <lineage>
        <taxon>Bacteria</taxon>
        <taxon>Pseudomonadati</taxon>
        <taxon>Pseudomonadota</taxon>
        <taxon>Betaproteobacteria</taxon>
        <taxon>Burkholderiales</taxon>
        <taxon>Burkholderiaceae</taxon>
        <taxon>Robbsia</taxon>
    </lineage>
</organism>
<name>A0A0F5K0A5_9BURK</name>
<dbReference type="GO" id="GO:0030254">
    <property type="term" value="P:protein secretion by the type III secretion system"/>
    <property type="evidence" value="ECO:0007669"/>
    <property type="project" value="InterPro"/>
</dbReference>
<dbReference type="InterPro" id="IPR010261">
    <property type="entry name" value="Tir_chaperone"/>
</dbReference>
<sequence>MSIERRDDLIREICGIREIPAPEAVLKRGVLEIDGFDTAIDHFEEDQEALYVTFQFGIVTAGRTLRVFRLLLEANLAVYAQDQAQLGLEADTGAIVLIARVALSDEITAQWLLELIEHYVEHGRYWRDNIFIARDDMFENLARGDYVWIRA</sequence>
<dbReference type="Proteomes" id="UP000033618">
    <property type="component" value="Unassembled WGS sequence"/>
</dbReference>
<dbReference type="Pfam" id="PF05932">
    <property type="entry name" value="CesT"/>
    <property type="match status" value="1"/>
</dbReference>
<evidence type="ECO:0000313" key="1">
    <source>
        <dbReference type="EMBL" id="KKB63304.1"/>
    </source>
</evidence>
<evidence type="ECO:0000313" key="2">
    <source>
        <dbReference type="Proteomes" id="UP000033618"/>
    </source>
</evidence>
<accession>A0A0F5K0A5</accession>
<reference evidence="1 2" key="1">
    <citation type="submission" date="2015-03" db="EMBL/GenBank/DDBJ databases">
        <title>Draft Genome Sequence of Burkholderia andropogonis type strain ICMP2807, isolated from Sorghum bicolor.</title>
        <authorList>
            <person name="Lopes-Santos L."/>
            <person name="Castro D.B."/>
            <person name="Ottoboni L.M."/>
            <person name="Park D."/>
            <person name="Weirc B.S."/>
            <person name="Destefano S.A."/>
        </authorList>
    </citation>
    <scope>NUCLEOTIDE SEQUENCE [LARGE SCALE GENOMIC DNA]</scope>
    <source>
        <strain evidence="1 2">ICMP2807</strain>
    </source>
</reference>
<comment type="caution">
    <text evidence="1">The sequence shown here is derived from an EMBL/GenBank/DDBJ whole genome shotgun (WGS) entry which is preliminary data.</text>
</comment>
<dbReference type="PATRIC" id="fig|28092.6.peg.2921"/>